<dbReference type="InterPro" id="IPR004020">
    <property type="entry name" value="DAPIN"/>
</dbReference>
<keyword evidence="4" id="KW-1185">Reference proteome</keyword>
<dbReference type="SMART" id="SM01289">
    <property type="entry name" value="PYRIN"/>
    <property type="match status" value="1"/>
</dbReference>
<feature type="compositionally biased region" description="Polar residues" evidence="1">
    <location>
        <begin position="85"/>
        <end position="101"/>
    </location>
</feature>
<dbReference type="Pfam" id="PF02758">
    <property type="entry name" value="PYRIN"/>
    <property type="match status" value="1"/>
</dbReference>
<sequence>MSEPRTDQTYTVKDVLCQTLKDLGKKDFNDFKWYLKEVTKIPEADLEAADVLDTVNLMVGCEPQRALETAVTCLESINRRDLAHSLSQSNPEGGNISQTAESGYKGLNSSSSSSSSHLSWPPATVIVLPVVTVLTAGADQMTADTKNKEMEVNTLKTDMMNLQTDLMNPQTNQINLQVEVNNLPTDMKNLQTDQRKQQMDLDKLKDVMSEECFKCRYNYL</sequence>
<evidence type="ECO:0000313" key="3">
    <source>
        <dbReference type="EMBL" id="KAF1383083.1"/>
    </source>
</evidence>
<feature type="compositionally biased region" description="Low complexity" evidence="1">
    <location>
        <begin position="109"/>
        <end position="119"/>
    </location>
</feature>
<feature type="region of interest" description="Disordered" evidence="1">
    <location>
        <begin position="85"/>
        <end position="119"/>
    </location>
</feature>
<accession>A0A6A5F2T8</accession>
<dbReference type="SUPFAM" id="SSF47986">
    <property type="entry name" value="DEATH domain"/>
    <property type="match status" value="1"/>
</dbReference>
<dbReference type="PROSITE" id="PS50824">
    <property type="entry name" value="DAPIN"/>
    <property type="match status" value="1"/>
</dbReference>
<dbReference type="Gene3D" id="1.10.533.10">
    <property type="entry name" value="Death Domain, Fas"/>
    <property type="match status" value="1"/>
</dbReference>
<gene>
    <name evidence="3" type="ORF">PFLUV_G00150640</name>
</gene>
<evidence type="ECO:0000256" key="1">
    <source>
        <dbReference type="SAM" id="MobiDB-lite"/>
    </source>
</evidence>
<evidence type="ECO:0000259" key="2">
    <source>
        <dbReference type="PROSITE" id="PS50824"/>
    </source>
</evidence>
<organism evidence="3 4">
    <name type="scientific">Perca fluviatilis</name>
    <name type="common">European perch</name>
    <dbReference type="NCBI Taxonomy" id="8168"/>
    <lineage>
        <taxon>Eukaryota</taxon>
        <taxon>Metazoa</taxon>
        <taxon>Chordata</taxon>
        <taxon>Craniata</taxon>
        <taxon>Vertebrata</taxon>
        <taxon>Euteleostomi</taxon>
        <taxon>Actinopterygii</taxon>
        <taxon>Neopterygii</taxon>
        <taxon>Teleostei</taxon>
        <taxon>Neoteleostei</taxon>
        <taxon>Acanthomorphata</taxon>
        <taxon>Eupercaria</taxon>
        <taxon>Perciformes</taxon>
        <taxon>Percoidei</taxon>
        <taxon>Percidae</taxon>
        <taxon>Percinae</taxon>
        <taxon>Perca</taxon>
    </lineage>
</organism>
<reference evidence="3 4" key="1">
    <citation type="submission" date="2019-06" db="EMBL/GenBank/DDBJ databases">
        <title>A chromosome-scale genome assembly of the European perch, Perca fluviatilis.</title>
        <authorList>
            <person name="Roques C."/>
            <person name="Zahm M."/>
            <person name="Cabau C."/>
            <person name="Klopp C."/>
            <person name="Bouchez O."/>
            <person name="Donnadieu C."/>
            <person name="Kuhl H."/>
            <person name="Gislard M."/>
            <person name="Guendouz S."/>
            <person name="Journot L."/>
            <person name="Haffray P."/>
            <person name="Bestin A."/>
            <person name="Morvezen R."/>
            <person name="Feron R."/>
            <person name="Wen M."/>
            <person name="Jouanno E."/>
            <person name="Herpin A."/>
            <person name="Schartl M."/>
            <person name="Postlethwait J."/>
            <person name="Schaerlinger B."/>
            <person name="Chardard D."/>
            <person name="Lecocq T."/>
            <person name="Poncet C."/>
            <person name="Jaffrelo L."/>
            <person name="Lampietro C."/>
            <person name="Guiguen Y."/>
        </authorList>
    </citation>
    <scope>NUCLEOTIDE SEQUENCE [LARGE SCALE GENOMIC DNA]</scope>
    <source>
        <tissue evidence="3">Blood</tissue>
    </source>
</reference>
<dbReference type="Proteomes" id="UP000465112">
    <property type="component" value="Chromosome 12"/>
</dbReference>
<comment type="caution">
    <text evidence="3">The sequence shown here is derived from an EMBL/GenBank/DDBJ whole genome shotgun (WGS) entry which is preliminary data.</text>
</comment>
<name>A0A6A5F2T8_PERFL</name>
<dbReference type="InterPro" id="IPR011029">
    <property type="entry name" value="DEATH-like_dom_sf"/>
</dbReference>
<protein>
    <recommendedName>
        <fullName evidence="2">Pyrin domain-containing protein</fullName>
    </recommendedName>
</protein>
<evidence type="ECO:0000313" key="4">
    <source>
        <dbReference type="Proteomes" id="UP000465112"/>
    </source>
</evidence>
<feature type="domain" description="Pyrin" evidence="2">
    <location>
        <begin position="1"/>
        <end position="59"/>
    </location>
</feature>
<dbReference type="AlphaFoldDB" id="A0A6A5F2T8"/>
<dbReference type="EMBL" id="VHII01000012">
    <property type="protein sequence ID" value="KAF1383083.1"/>
    <property type="molecule type" value="Genomic_DNA"/>
</dbReference>
<proteinExistence type="predicted"/>